<dbReference type="WBParaSite" id="SMTH1_102190.1">
    <property type="protein sequence ID" value="SMTH1_102190.1"/>
    <property type="gene ID" value="SMTH1_102190"/>
</dbReference>
<dbReference type="Proteomes" id="UP000050791">
    <property type="component" value="Unassembled WGS sequence"/>
</dbReference>
<dbReference type="AlphaFoldDB" id="A0AA85ARL6"/>
<evidence type="ECO:0000313" key="2">
    <source>
        <dbReference type="WBParaSite" id="SMTH1_102190.1"/>
    </source>
</evidence>
<evidence type="ECO:0000313" key="1">
    <source>
        <dbReference type="Proteomes" id="UP000050791"/>
    </source>
</evidence>
<reference evidence="2" key="1">
    <citation type="submission" date="2023-11" db="UniProtKB">
        <authorList>
            <consortium name="WormBaseParasite"/>
        </authorList>
    </citation>
    <scope>IDENTIFICATION</scope>
</reference>
<organism evidence="1 2">
    <name type="scientific">Schistosoma mattheei</name>
    <dbReference type="NCBI Taxonomy" id="31246"/>
    <lineage>
        <taxon>Eukaryota</taxon>
        <taxon>Metazoa</taxon>
        <taxon>Spiralia</taxon>
        <taxon>Lophotrochozoa</taxon>
        <taxon>Platyhelminthes</taxon>
        <taxon>Trematoda</taxon>
        <taxon>Digenea</taxon>
        <taxon>Strigeidida</taxon>
        <taxon>Schistosomatoidea</taxon>
        <taxon>Schistosomatidae</taxon>
        <taxon>Schistosoma</taxon>
    </lineage>
</organism>
<proteinExistence type="predicted"/>
<accession>A0AA85ARL6</accession>
<sequence length="190" mass="22380">MVKSLAFYSRDAQEIFGEVDREGLRTLKTREIFLRRTTNFPGPPIRMKFTAKTFIREIQVKHHSQLEKLLTSYNLMIPDYSYFTEDKQLLHSNSITKHLSLINRNCSRDAECFISLLKIPDESCKEIDETHMRKRTNPIQLRITSSLSIMNPYKHDYGRIIYPADRLKLSNLQMIVKDEEMDSVENDADF</sequence>
<protein>
    <submittedName>
        <fullName evidence="2">Uncharacterized protein</fullName>
    </submittedName>
</protein>
<name>A0AA85ARL6_9TREM</name>